<dbReference type="GO" id="GO:0034220">
    <property type="term" value="P:monoatomic ion transmembrane transport"/>
    <property type="evidence" value="ECO:0007669"/>
    <property type="project" value="UniProtKB-KW"/>
</dbReference>
<evidence type="ECO:0000313" key="1">
    <source>
        <dbReference type="EMBL" id="ERE80351.1"/>
    </source>
</evidence>
<evidence type="ECO:0000313" key="2">
    <source>
        <dbReference type="Proteomes" id="UP000030759"/>
    </source>
</evidence>
<organism evidence="1 2">
    <name type="scientific">Cricetulus griseus</name>
    <name type="common">Chinese hamster</name>
    <name type="synonym">Cricetulus barabensis griseus</name>
    <dbReference type="NCBI Taxonomy" id="10029"/>
    <lineage>
        <taxon>Eukaryota</taxon>
        <taxon>Metazoa</taxon>
        <taxon>Chordata</taxon>
        <taxon>Craniata</taxon>
        <taxon>Vertebrata</taxon>
        <taxon>Euteleostomi</taxon>
        <taxon>Mammalia</taxon>
        <taxon>Eutheria</taxon>
        <taxon>Euarchontoglires</taxon>
        <taxon>Glires</taxon>
        <taxon>Rodentia</taxon>
        <taxon>Myomorpha</taxon>
        <taxon>Muroidea</taxon>
        <taxon>Cricetidae</taxon>
        <taxon>Cricetinae</taxon>
        <taxon>Cricetulus</taxon>
    </lineage>
</organism>
<gene>
    <name evidence="1" type="ORF">H671_3g8923</name>
</gene>
<dbReference type="Proteomes" id="UP000030759">
    <property type="component" value="Unassembled WGS sequence"/>
</dbReference>
<sequence length="81" mass="9034">MVRNCPAVFAVPTALSTHTYLSLQHCGLVHPNIYPIYDLLEFVKGPVLQNENCGISVTQAHSRISQMSFSEGPVMMVYQRP</sequence>
<protein>
    <submittedName>
        <fullName evidence="1">Small conductance calcium-activated potassium channel protein 2</fullName>
    </submittedName>
</protein>
<name>A0A061IH62_CRIGR</name>
<keyword evidence="1" id="KW-0406">Ion transport</keyword>
<dbReference type="EMBL" id="KE671327">
    <property type="protein sequence ID" value="ERE80351.1"/>
    <property type="molecule type" value="Genomic_DNA"/>
</dbReference>
<dbReference type="AlphaFoldDB" id="A0A061IH62"/>
<keyword evidence="1" id="KW-0407">Ion channel</keyword>
<proteinExistence type="predicted"/>
<keyword evidence="1" id="KW-0813">Transport</keyword>
<reference evidence="2" key="1">
    <citation type="journal article" date="2013" name="Nat. Biotechnol.">
        <title>Chinese hamster genome sequenced from sorted chromosomes.</title>
        <authorList>
            <person name="Brinkrolf K."/>
            <person name="Rupp O."/>
            <person name="Laux H."/>
            <person name="Kollin F."/>
            <person name="Ernst W."/>
            <person name="Linke B."/>
            <person name="Kofler R."/>
            <person name="Romand S."/>
            <person name="Hesse F."/>
            <person name="Budach W.E."/>
            <person name="Galosy S."/>
            <person name="Muller D."/>
            <person name="Noll T."/>
            <person name="Wienberg J."/>
            <person name="Jostock T."/>
            <person name="Leonard M."/>
            <person name="Grillari J."/>
            <person name="Tauch A."/>
            <person name="Goesmann A."/>
            <person name="Helk B."/>
            <person name="Mott J.E."/>
            <person name="Puhler A."/>
            <person name="Borth N."/>
        </authorList>
    </citation>
    <scope>NUCLEOTIDE SEQUENCE [LARGE SCALE GENOMIC DNA]</scope>
    <source>
        <strain evidence="2">17A/GY</strain>
    </source>
</reference>
<accession>A0A061IH62</accession>